<dbReference type="RefSeq" id="WP_356496839.1">
    <property type="nucleotide sequence ID" value="NZ_JBEXIP010000005.1"/>
</dbReference>
<comment type="caution">
    <text evidence="2">The sequence shown here is derived from an EMBL/GenBank/DDBJ whole genome shotgun (WGS) entry which is preliminary data.</text>
</comment>
<organism evidence="2 3">
    <name type="scientific">Streptomyces sp. 900116325</name>
    <dbReference type="NCBI Taxonomy" id="3154295"/>
    <lineage>
        <taxon>Bacteria</taxon>
        <taxon>Bacillati</taxon>
        <taxon>Actinomycetota</taxon>
        <taxon>Actinomycetes</taxon>
        <taxon>Kitasatosporales</taxon>
        <taxon>Streptomycetaceae</taxon>
        <taxon>Streptomyces</taxon>
    </lineage>
</organism>
<evidence type="ECO:0000256" key="1">
    <source>
        <dbReference type="SAM" id="MobiDB-lite"/>
    </source>
</evidence>
<accession>A0ABV2U581</accession>
<feature type="region of interest" description="Disordered" evidence="1">
    <location>
        <begin position="86"/>
        <end position="112"/>
    </location>
</feature>
<reference evidence="2 3" key="1">
    <citation type="submission" date="2024-06" db="EMBL/GenBank/DDBJ databases">
        <title>The Natural Products Discovery Center: Release of the First 8490 Sequenced Strains for Exploring Actinobacteria Biosynthetic Diversity.</title>
        <authorList>
            <person name="Kalkreuter E."/>
            <person name="Kautsar S.A."/>
            <person name="Yang D."/>
            <person name="Bader C.D."/>
            <person name="Teijaro C.N."/>
            <person name="Fluegel L."/>
            <person name="Davis C.M."/>
            <person name="Simpson J.R."/>
            <person name="Lauterbach L."/>
            <person name="Steele A.D."/>
            <person name="Gui C."/>
            <person name="Meng S."/>
            <person name="Li G."/>
            <person name="Viehrig K."/>
            <person name="Ye F."/>
            <person name="Su P."/>
            <person name="Kiefer A.F."/>
            <person name="Nichols A."/>
            <person name="Cepeda A.J."/>
            <person name="Yan W."/>
            <person name="Fan B."/>
            <person name="Jiang Y."/>
            <person name="Adhikari A."/>
            <person name="Zheng C.-J."/>
            <person name="Schuster L."/>
            <person name="Cowan T.M."/>
            <person name="Smanski M.J."/>
            <person name="Chevrette M.G."/>
            <person name="De Carvalho L.P.S."/>
            <person name="Shen B."/>
        </authorList>
    </citation>
    <scope>NUCLEOTIDE SEQUENCE [LARGE SCALE GENOMIC DNA]</scope>
    <source>
        <strain evidence="2 3">NPDC005137</strain>
    </source>
</reference>
<dbReference type="EMBL" id="JBEXIP010000005">
    <property type="protein sequence ID" value="MET8432995.1"/>
    <property type="molecule type" value="Genomic_DNA"/>
</dbReference>
<sequence>MRIELTWPRSGAEDRTLAIALPATGLLRPALRYTSRLCTPAGLRRAAACAEPLIGAAAHAAGADALTRAALPYAIRFTRQALHSGTPAAIPSQATRAAPSESHSPTPPPPVL</sequence>
<evidence type="ECO:0000313" key="3">
    <source>
        <dbReference type="Proteomes" id="UP001550044"/>
    </source>
</evidence>
<name>A0ABV2U581_9ACTN</name>
<evidence type="ECO:0000313" key="2">
    <source>
        <dbReference type="EMBL" id="MET8432995.1"/>
    </source>
</evidence>
<keyword evidence="3" id="KW-1185">Reference proteome</keyword>
<gene>
    <name evidence="2" type="ORF">ABZV61_09330</name>
</gene>
<proteinExistence type="predicted"/>
<protein>
    <submittedName>
        <fullName evidence="2">Uncharacterized protein</fullName>
    </submittedName>
</protein>
<dbReference type="Proteomes" id="UP001550044">
    <property type="component" value="Unassembled WGS sequence"/>
</dbReference>